<dbReference type="Proteomes" id="UP001139353">
    <property type="component" value="Unassembled WGS sequence"/>
</dbReference>
<organism evidence="2 3">
    <name type="scientific">Scleromatobacter humisilvae</name>
    <dbReference type="NCBI Taxonomy" id="2897159"/>
    <lineage>
        <taxon>Bacteria</taxon>
        <taxon>Pseudomonadati</taxon>
        <taxon>Pseudomonadota</taxon>
        <taxon>Betaproteobacteria</taxon>
        <taxon>Burkholderiales</taxon>
        <taxon>Sphaerotilaceae</taxon>
        <taxon>Scleromatobacter</taxon>
    </lineage>
</organism>
<comment type="caution">
    <text evidence="2">The sequence shown here is derived from an EMBL/GenBank/DDBJ whole genome shotgun (WGS) entry which is preliminary data.</text>
</comment>
<keyword evidence="3" id="KW-1185">Reference proteome</keyword>
<dbReference type="EMBL" id="JAJLJH010000010">
    <property type="protein sequence ID" value="MCK9688822.1"/>
    <property type="molecule type" value="Genomic_DNA"/>
</dbReference>
<proteinExistence type="predicted"/>
<feature type="transmembrane region" description="Helical" evidence="1">
    <location>
        <begin position="12"/>
        <end position="31"/>
    </location>
</feature>
<accession>A0A9X1YQ82</accession>
<feature type="transmembrane region" description="Helical" evidence="1">
    <location>
        <begin position="43"/>
        <end position="63"/>
    </location>
</feature>
<keyword evidence="1" id="KW-0812">Transmembrane</keyword>
<keyword evidence="1" id="KW-1133">Transmembrane helix</keyword>
<protein>
    <submittedName>
        <fullName evidence="2">Uncharacterized protein</fullName>
    </submittedName>
</protein>
<sequence length="119" mass="12015">MIAREPAAGDGDWWTAHVLIAIFVALVAVILRAVPGWSAPLHAWIALAGVVDLLLAAHAGARASVRAARGRWREALGALLLAAALVAAAATLMKVGHAHPATLEDASAAEAPPAAAGAR</sequence>
<evidence type="ECO:0000256" key="1">
    <source>
        <dbReference type="SAM" id="Phobius"/>
    </source>
</evidence>
<dbReference type="AlphaFoldDB" id="A0A9X1YQ82"/>
<feature type="transmembrane region" description="Helical" evidence="1">
    <location>
        <begin position="75"/>
        <end position="93"/>
    </location>
</feature>
<reference evidence="2" key="1">
    <citation type="submission" date="2021-11" db="EMBL/GenBank/DDBJ databases">
        <title>BS-T2-15 a new species belonging to the Comamonadaceae family isolated from the soil of a French oak forest.</title>
        <authorList>
            <person name="Mieszkin S."/>
            <person name="Alain K."/>
        </authorList>
    </citation>
    <scope>NUCLEOTIDE SEQUENCE</scope>
    <source>
        <strain evidence="2">BS-T2-15</strain>
    </source>
</reference>
<evidence type="ECO:0000313" key="2">
    <source>
        <dbReference type="EMBL" id="MCK9688822.1"/>
    </source>
</evidence>
<name>A0A9X1YQ82_9BURK</name>
<gene>
    <name evidence="2" type="ORF">LPC04_24170</name>
</gene>
<dbReference type="RefSeq" id="WP_275684863.1">
    <property type="nucleotide sequence ID" value="NZ_JAJLJH010000010.1"/>
</dbReference>
<evidence type="ECO:0000313" key="3">
    <source>
        <dbReference type="Proteomes" id="UP001139353"/>
    </source>
</evidence>
<keyword evidence="1" id="KW-0472">Membrane</keyword>